<keyword evidence="3" id="KW-1185">Reference proteome</keyword>
<dbReference type="AlphaFoldDB" id="A0A1V6S8V4"/>
<proteinExistence type="predicted"/>
<dbReference type="STRING" id="29845.A0A1V6S8V4"/>
<feature type="compositionally biased region" description="Acidic residues" evidence="1">
    <location>
        <begin position="604"/>
        <end position="624"/>
    </location>
</feature>
<evidence type="ECO:0000256" key="1">
    <source>
        <dbReference type="SAM" id="MobiDB-lite"/>
    </source>
</evidence>
<feature type="compositionally biased region" description="Low complexity" evidence="1">
    <location>
        <begin position="333"/>
        <end position="344"/>
    </location>
</feature>
<feature type="region of interest" description="Disordered" evidence="1">
    <location>
        <begin position="583"/>
        <end position="630"/>
    </location>
</feature>
<evidence type="ECO:0000313" key="2">
    <source>
        <dbReference type="EMBL" id="OQE10164.1"/>
    </source>
</evidence>
<feature type="compositionally biased region" description="Polar residues" evidence="1">
    <location>
        <begin position="466"/>
        <end position="478"/>
    </location>
</feature>
<feature type="compositionally biased region" description="Acidic residues" evidence="1">
    <location>
        <begin position="224"/>
        <end position="237"/>
    </location>
</feature>
<gene>
    <name evidence="2" type="ORF">PENVUL_c004G08859</name>
</gene>
<accession>A0A1V6S8V4</accession>
<evidence type="ECO:0000313" key="3">
    <source>
        <dbReference type="Proteomes" id="UP000191518"/>
    </source>
</evidence>
<comment type="caution">
    <text evidence="2">The sequence shown here is derived from an EMBL/GenBank/DDBJ whole genome shotgun (WGS) entry which is preliminary data.</text>
</comment>
<feature type="compositionally biased region" description="Acidic residues" evidence="1">
    <location>
        <begin position="392"/>
        <end position="411"/>
    </location>
</feature>
<dbReference type="EMBL" id="MDYP01000004">
    <property type="protein sequence ID" value="OQE10164.1"/>
    <property type="molecule type" value="Genomic_DNA"/>
</dbReference>
<name>A0A1V6S8V4_9EURO</name>
<protein>
    <recommendedName>
        <fullName evidence="4">DNA (cytosine-5)-methyltransferase 1 replication foci domain-containing protein</fullName>
    </recommendedName>
</protein>
<feature type="region of interest" description="Disordered" evidence="1">
    <location>
        <begin position="459"/>
        <end position="492"/>
    </location>
</feature>
<feature type="compositionally biased region" description="Basic and acidic residues" evidence="1">
    <location>
        <begin position="413"/>
        <end position="424"/>
    </location>
</feature>
<reference evidence="3" key="1">
    <citation type="journal article" date="2017" name="Nat. Microbiol.">
        <title>Global analysis of biosynthetic gene clusters reveals vast potential of secondary metabolite production in Penicillium species.</title>
        <authorList>
            <person name="Nielsen J.C."/>
            <person name="Grijseels S."/>
            <person name="Prigent S."/>
            <person name="Ji B."/>
            <person name="Dainat J."/>
            <person name="Nielsen K.F."/>
            <person name="Frisvad J.C."/>
            <person name="Workman M."/>
            <person name="Nielsen J."/>
        </authorList>
    </citation>
    <scope>NUCLEOTIDE SEQUENCE [LARGE SCALE GENOMIC DNA]</scope>
    <source>
        <strain evidence="3">IBT 29486</strain>
    </source>
</reference>
<evidence type="ECO:0008006" key="4">
    <source>
        <dbReference type="Google" id="ProtNLM"/>
    </source>
</evidence>
<dbReference type="Proteomes" id="UP000191518">
    <property type="component" value="Unassembled WGS sequence"/>
</dbReference>
<sequence>MTSREETVLAPIDPSITDENDWWEFGLTDVKVLKPGKMLYANLLDATEQNPVQVIGCLEPLREDQEHLVTRPPVLNPDNPPKRIIIDEVTHYAYGQTEDKSIELWVAGKAGWYDIISPAKGFTPTYNRMVQAIDMLYFLVDKHQQGKKQINPSFRSLCEQYTYHTYGSCETREQSAEAFATHATFLLRCMIQGDADVDWKKTNIFVHLRRQFHDDYNRLMEELSPSEESETEPEDTPEVATPRHQPAAISKSQADAIYQLLKDLRAEGHLAKRRLHIDLLGERLAERFSFSNEDAQKIIAIRASAVIELMDEEDFRWPRYVIHRELTHASTKSAPLPASLLTPLDSQEESSDDERYGRTQKSVLRPKVHTVSNKVTGKRNRNASTNQQTVESNDEEDQEDTEEIDDFENEIETPSKIRGHELIRDPFTATKPRTRSFLSASSSVAGPSLMKSLFKDNIKKDKLQTPPVSSSPSRQKLQTPERDQTPDTSVETEELIDEISGTWTCRMPGCERLISTTDRTERKKLVGDHAGEHEWEMQMKVELMESEKRMHSSFPVTNLMQYVVDAHVLQMRAAFPEFYPASKENDTPLNGEYLNGDTSVPETEGLEEENDEDEEDDEDEELEDLVNGYT</sequence>
<feature type="region of interest" description="Disordered" evidence="1">
    <location>
        <begin position="222"/>
        <end position="248"/>
    </location>
</feature>
<organism evidence="2 3">
    <name type="scientific">Penicillium vulpinum</name>
    <dbReference type="NCBI Taxonomy" id="29845"/>
    <lineage>
        <taxon>Eukaryota</taxon>
        <taxon>Fungi</taxon>
        <taxon>Dikarya</taxon>
        <taxon>Ascomycota</taxon>
        <taxon>Pezizomycotina</taxon>
        <taxon>Eurotiomycetes</taxon>
        <taxon>Eurotiomycetidae</taxon>
        <taxon>Eurotiales</taxon>
        <taxon>Aspergillaceae</taxon>
        <taxon>Penicillium</taxon>
    </lineage>
</organism>
<feature type="region of interest" description="Disordered" evidence="1">
    <location>
        <begin position="331"/>
        <end position="429"/>
    </location>
</feature>